<comment type="caution">
    <text evidence="3">The sequence shown here is derived from an EMBL/GenBank/DDBJ whole genome shotgun (WGS) entry which is preliminary data.</text>
</comment>
<dbReference type="EMBL" id="VZUL01000002">
    <property type="protein sequence ID" value="KAB1088347.1"/>
    <property type="molecule type" value="Genomic_DNA"/>
</dbReference>
<evidence type="ECO:0000313" key="4">
    <source>
        <dbReference type="Proteomes" id="UP000386575"/>
    </source>
</evidence>
<proteinExistence type="predicted"/>
<accession>A0A6A1TZP3</accession>
<dbReference type="Proteomes" id="UP000386575">
    <property type="component" value="Unassembled WGS sequence"/>
</dbReference>
<sequence length="194" mass="20709">MRSGPCPVEVTEFALERKRVLIPEFDAYQRTLWAVAEGRIDRCHRVVPITDVQIGHPRLAATDEGTVKNRKAPAWSVVFASIAAYALVVQMLLGSFLLGSAVAAPILDDFGNPLCITHAGGSGPSDHKDGSKLPECCTQACSVLAPALAPQFSNNFLNNRLEATSRPVPIVADTGPFERPETSPGNPRAPPQAA</sequence>
<gene>
    <name evidence="3" type="ORF">F4V91_19130</name>
</gene>
<feature type="region of interest" description="Disordered" evidence="1">
    <location>
        <begin position="168"/>
        <end position="194"/>
    </location>
</feature>
<evidence type="ECO:0000256" key="1">
    <source>
        <dbReference type="SAM" id="MobiDB-lite"/>
    </source>
</evidence>
<evidence type="ECO:0000313" key="3">
    <source>
        <dbReference type="EMBL" id="KAB1088347.1"/>
    </source>
</evidence>
<feature type="transmembrane region" description="Helical" evidence="2">
    <location>
        <begin position="77"/>
        <end position="98"/>
    </location>
</feature>
<dbReference type="AlphaFoldDB" id="A0A6A1TZP3"/>
<reference evidence="3 4" key="1">
    <citation type="submission" date="2019-09" db="EMBL/GenBank/DDBJ databases">
        <title>Genome sequencing of Ng87 strain.</title>
        <authorList>
            <person name="Karasev E.S."/>
            <person name="Andronov E."/>
        </authorList>
    </citation>
    <scope>NUCLEOTIDE SEQUENCE [LARGE SCALE GENOMIC DNA]</scope>
    <source>
        <strain evidence="3 4">Ng87</strain>
    </source>
</reference>
<evidence type="ECO:0000256" key="2">
    <source>
        <dbReference type="SAM" id="Phobius"/>
    </source>
</evidence>
<organism evidence="3 4">
    <name type="scientific">Neorhizobium galegae</name>
    <name type="common">Rhizobium galegae</name>
    <dbReference type="NCBI Taxonomy" id="399"/>
    <lineage>
        <taxon>Bacteria</taxon>
        <taxon>Pseudomonadati</taxon>
        <taxon>Pseudomonadota</taxon>
        <taxon>Alphaproteobacteria</taxon>
        <taxon>Hyphomicrobiales</taxon>
        <taxon>Rhizobiaceae</taxon>
        <taxon>Rhizobium/Agrobacterium group</taxon>
        <taxon>Neorhizobium</taxon>
    </lineage>
</organism>
<keyword evidence="2" id="KW-0472">Membrane</keyword>
<protein>
    <recommendedName>
        <fullName evidence="5">DUF2946 domain-containing protein</fullName>
    </recommendedName>
</protein>
<evidence type="ECO:0008006" key="5">
    <source>
        <dbReference type="Google" id="ProtNLM"/>
    </source>
</evidence>
<keyword evidence="2" id="KW-1133">Transmembrane helix</keyword>
<dbReference type="RefSeq" id="WP_151044684.1">
    <property type="nucleotide sequence ID" value="NZ_VZUL01000002.1"/>
</dbReference>
<keyword evidence="2" id="KW-0812">Transmembrane</keyword>
<name>A0A6A1TZP3_NEOGA</name>